<accession>A0A6A4RZB6</accession>
<evidence type="ECO:0000313" key="3">
    <source>
        <dbReference type="Proteomes" id="UP000438429"/>
    </source>
</evidence>
<organism evidence="2 3">
    <name type="scientific">Scophthalmus maximus</name>
    <name type="common">Turbot</name>
    <name type="synonym">Psetta maxima</name>
    <dbReference type="NCBI Taxonomy" id="52904"/>
    <lineage>
        <taxon>Eukaryota</taxon>
        <taxon>Metazoa</taxon>
        <taxon>Chordata</taxon>
        <taxon>Craniata</taxon>
        <taxon>Vertebrata</taxon>
        <taxon>Euteleostomi</taxon>
        <taxon>Actinopterygii</taxon>
        <taxon>Neopterygii</taxon>
        <taxon>Teleostei</taxon>
        <taxon>Neoteleostei</taxon>
        <taxon>Acanthomorphata</taxon>
        <taxon>Carangaria</taxon>
        <taxon>Pleuronectiformes</taxon>
        <taxon>Pleuronectoidei</taxon>
        <taxon>Scophthalmidae</taxon>
        <taxon>Scophthalmus</taxon>
    </lineage>
</organism>
<gene>
    <name evidence="2" type="ORF">F2P81_019313</name>
</gene>
<dbReference type="EMBL" id="VEVO01000017">
    <property type="protein sequence ID" value="KAF0028226.1"/>
    <property type="molecule type" value="Genomic_DNA"/>
</dbReference>
<protein>
    <submittedName>
        <fullName evidence="2">Uncharacterized protein</fullName>
    </submittedName>
</protein>
<dbReference type="Proteomes" id="UP000438429">
    <property type="component" value="Unassembled WGS sequence"/>
</dbReference>
<evidence type="ECO:0000256" key="1">
    <source>
        <dbReference type="SAM" id="MobiDB-lite"/>
    </source>
</evidence>
<dbReference type="AlphaFoldDB" id="A0A6A4RZB6"/>
<evidence type="ECO:0000313" key="2">
    <source>
        <dbReference type="EMBL" id="KAF0028226.1"/>
    </source>
</evidence>
<name>A0A6A4RZB6_SCOMX</name>
<comment type="caution">
    <text evidence="2">The sequence shown here is derived from an EMBL/GenBank/DDBJ whole genome shotgun (WGS) entry which is preliminary data.</text>
</comment>
<reference evidence="2 3" key="1">
    <citation type="submission" date="2019-06" db="EMBL/GenBank/DDBJ databases">
        <title>Draft genomes of female and male turbot (Scophthalmus maximus).</title>
        <authorList>
            <person name="Xu H."/>
            <person name="Xu X.-W."/>
            <person name="Shao C."/>
            <person name="Chen S."/>
        </authorList>
    </citation>
    <scope>NUCLEOTIDE SEQUENCE [LARGE SCALE GENOMIC DNA]</scope>
    <source>
        <strain evidence="2">Ysfricsl-2016a</strain>
        <tissue evidence="2">Blood</tissue>
    </source>
</reference>
<sequence length="146" mass="16099">MSCSRTVNVWSHLTESRVKPLPGRTEVKSHAARGSVTALLHNSSCPELKHKLRSCMPDIANVLRTLHNLTCKLKNFQPSQTDGLATSVLNSLRCPCPQRSHVLGVECMLTLRITFQATQEQAIKPTGKERSKAVQPPTADSTRMTP</sequence>
<proteinExistence type="predicted"/>
<feature type="region of interest" description="Disordered" evidence="1">
    <location>
        <begin position="122"/>
        <end position="146"/>
    </location>
</feature>